<dbReference type="EMBL" id="JAGIBU010000003">
    <property type="protein sequence ID" value="MBS7824515.1"/>
    <property type="molecule type" value="Genomic_DNA"/>
</dbReference>
<keyword evidence="3 5" id="KW-0732">Signal</keyword>
<proteinExistence type="predicted"/>
<evidence type="ECO:0000313" key="7">
    <source>
        <dbReference type="Proteomes" id="UP000680020"/>
    </source>
</evidence>
<dbReference type="Proteomes" id="UP000680020">
    <property type="component" value="Unassembled WGS sequence"/>
</dbReference>
<feature type="chain" id="PRO_5044339235" evidence="5">
    <location>
        <begin position="22"/>
        <end position="198"/>
    </location>
</feature>
<dbReference type="SUPFAM" id="SSF89392">
    <property type="entry name" value="Prokaryotic lipoproteins and lipoprotein localization factors"/>
    <property type="match status" value="1"/>
</dbReference>
<sequence length="198" mass="22555">MFKSLSVILIALASLCLNAWATPALPTAFPVLSADFKQVRTIEGLPQPIISTGHMIISDKHGLYWEQQTPFMLSILFTPKHMVQQIEHGQKEVITAKNNPMLFQFNQLLSALFTMDPKVIEQYFTVTERTEKKGLQTLVLTPKTAPFNQIFRSITLVHDQFIREVALKDQQNDVTHLYFTHHATADALSDFDAKRFNP</sequence>
<dbReference type="InterPro" id="IPR004564">
    <property type="entry name" value="OM_lipoprot_carrier_LolA-like"/>
</dbReference>
<dbReference type="AlphaFoldDB" id="A0AB35BW76"/>
<dbReference type="Gene3D" id="2.50.20.10">
    <property type="entry name" value="Lipoprotein localisation LolA/LolB/LppX"/>
    <property type="match status" value="1"/>
</dbReference>
<keyword evidence="4" id="KW-0653">Protein transport</keyword>
<evidence type="ECO:0000313" key="6">
    <source>
        <dbReference type="EMBL" id="MBS7824515.1"/>
    </source>
</evidence>
<gene>
    <name evidence="6" type="ORF">J7561_04780</name>
</gene>
<evidence type="ECO:0000256" key="3">
    <source>
        <dbReference type="ARBA" id="ARBA00022729"/>
    </source>
</evidence>
<evidence type="ECO:0000256" key="4">
    <source>
        <dbReference type="ARBA" id="ARBA00022927"/>
    </source>
</evidence>
<evidence type="ECO:0000256" key="1">
    <source>
        <dbReference type="ARBA" id="ARBA00011245"/>
    </source>
</evidence>
<accession>A0AB35BW76</accession>
<name>A0AB35BW76_9GAMM</name>
<evidence type="ECO:0000256" key="5">
    <source>
        <dbReference type="SAM" id="SignalP"/>
    </source>
</evidence>
<evidence type="ECO:0000256" key="2">
    <source>
        <dbReference type="ARBA" id="ARBA00022448"/>
    </source>
</evidence>
<keyword evidence="6" id="KW-0449">Lipoprotein</keyword>
<dbReference type="CDD" id="cd16325">
    <property type="entry name" value="LolA"/>
    <property type="match status" value="1"/>
</dbReference>
<keyword evidence="2" id="KW-0813">Transport</keyword>
<organism evidence="6 7">
    <name type="scientific">Wohlfahrtiimonas chitiniclastica</name>
    <dbReference type="NCBI Taxonomy" id="400946"/>
    <lineage>
        <taxon>Bacteria</taxon>
        <taxon>Pseudomonadati</taxon>
        <taxon>Pseudomonadota</taxon>
        <taxon>Gammaproteobacteria</taxon>
        <taxon>Cardiobacteriales</taxon>
        <taxon>Ignatzschineriaceae</taxon>
        <taxon>Wohlfahrtiimonas</taxon>
    </lineage>
</organism>
<feature type="signal peptide" evidence="5">
    <location>
        <begin position="1"/>
        <end position="21"/>
    </location>
</feature>
<comment type="caution">
    <text evidence="6">The sequence shown here is derived from an EMBL/GenBank/DDBJ whole genome shotgun (WGS) entry which is preliminary data.</text>
</comment>
<dbReference type="RefSeq" id="WP_213403739.1">
    <property type="nucleotide sequence ID" value="NZ_JAGIBT010000003.1"/>
</dbReference>
<dbReference type="Pfam" id="PF03548">
    <property type="entry name" value="LolA"/>
    <property type="match status" value="1"/>
</dbReference>
<reference evidence="6" key="1">
    <citation type="submission" date="2021-03" db="EMBL/GenBank/DDBJ databases">
        <title>Identification and antibiotic profiling of Wohlfahrtiimonas chitiniclastica, an underestimated human pathogen.</title>
        <authorList>
            <person name="Kopf A."/>
            <person name="Bunk B."/>
            <person name="Coldewey S."/>
            <person name="Gunzer F."/>
            <person name="Riedel T."/>
            <person name="Schroettner P."/>
        </authorList>
    </citation>
    <scope>NUCLEOTIDE SEQUENCE</scope>
    <source>
        <strain evidence="6">DSM 100917</strain>
    </source>
</reference>
<protein>
    <submittedName>
        <fullName evidence="6">Outer membrane lipoprotein carrier protein LolA</fullName>
    </submittedName>
</protein>
<comment type="subunit">
    <text evidence="1">Monomer.</text>
</comment>
<dbReference type="InterPro" id="IPR029046">
    <property type="entry name" value="LolA/LolB/LppX"/>
</dbReference>
<dbReference type="GO" id="GO:0015031">
    <property type="term" value="P:protein transport"/>
    <property type="evidence" value="ECO:0007669"/>
    <property type="project" value="UniProtKB-KW"/>
</dbReference>